<name>A0A1F6B325_9BACT</name>
<reference evidence="2 3" key="1">
    <citation type="journal article" date="2016" name="Nat. Commun.">
        <title>Thousands of microbial genomes shed light on interconnected biogeochemical processes in an aquifer system.</title>
        <authorList>
            <person name="Anantharaman K."/>
            <person name="Brown C.T."/>
            <person name="Hug L.A."/>
            <person name="Sharon I."/>
            <person name="Castelle C.J."/>
            <person name="Probst A.J."/>
            <person name="Thomas B.C."/>
            <person name="Singh A."/>
            <person name="Wilkins M.J."/>
            <person name="Karaoz U."/>
            <person name="Brodie E.L."/>
            <person name="Williams K.H."/>
            <person name="Hubbard S.S."/>
            <person name="Banfield J.F."/>
        </authorList>
    </citation>
    <scope>NUCLEOTIDE SEQUENCE [LARGE SCALE GENOMIC DNA]</scope>
</reference>
<feature type="transmembrane region" description="Helical" evidence="1">
    <location>
        <begin position="52"/>
        <end position="76"/>
    </location>
</feature>
<proteinExistence type="predicted"/>
<accession>A0A1F6B325</accession>
<evidence type="ECO:0000313" key="2">
    <source>
        <dbReference type="EMBL" id="OGG31315.1"/>
    </source>
</evidence>
<dbReference type="AlphaFoldDB" id="A0A1F6B325"/>
<evidence type="ECO:0000256" key="1">
    <source>
        <dbReference type="SAM" id="Phobius"/>
    </source>
</evidence>
<gene>
    <name evidence="2" type="ORF">A3A63_04175</name>
</gene>
<keyword evidence="1" id="KW-0812">Transmembrane</keyword>
<feature type="transmembrane region" description="Helical" evidence="1">
    <location>
        <begin position="7"/>
        <end position="32"/>
    </location>
</feature>
<sequence length="87" mass="10145">MTKKSFVVILILSVIIWIVSGIIQFMISFNPYSSCALTGFPMASCLNSASKLRIICIYIFNIVFWFLVIWCIWKVLKKKKLLHKKKK</sequence>
<dbReference type="Proteomes" id="UP000176450">
    <property type="component" value="Unassembled WGS sequence"/>
</dbReference>
<dbReference type="EMBL" id="MFJX01000016">
    <property type="protein sequence ID" value="OGG31315.1"/>
    <property type="molecule type" value="Genomic_DNA"/>
</dbReference>
<protein>
    <submittedName>
        <fullName evidence="2">Uncharacterized protein</fullName>
    </submittedName>
</protein>
<organism evidence="2 3">
    <name type="scientific">Candidatus Gottesmanbacteria bacterium RIFCSPLOWO2_01_FULL_46_9</name>
    <dbReference type="NCBI Taxonomy" id="1798394"/>
    <lineage>
        <taxon>Bacteria</taxon>
        <taxon>Candidatus Gottesmaniibacteriota</taxon>
    </lineage>
</organism>
<keyword evidence="1" id="KW-0472">Membrane</keyword>
<comment type="caution">
    <text evidence="2">The sequence shown here is derived from an EMBL/GenBank/DDBJ whole genome shotgun (WGS) entry which is preliminary data.</text>
</comment>
<keyword evidence="1" id="KW-1133">Transmembrane helix</keyword>
<evidence type="ECO:0000313" key="3">
    <source>
        <dbReference type="Proteomes" id="UP000176450"/>
    </source>
</evidence>